<evidence type="ECO:0000256" key="2">
    <source>
        <dbReference type="PIRNR" id="PIRNR029171"/>
    </source>
</evidence>
<dbReference type="GO" id="GO:0004806">
    <property type="term" value="F:triacylglycerol lipase activity"/>
    <property type="evidence" value="ECO:0007669"/>
    <property type="project" value="UniProtKB-UniRule"/>
</dbReference>
<dbReference type="PANTHER" id="PTHR34853">
    <property type="match status" value="1"/>
</dbReference>
<dbReference type="InterPro" id="IPR005152">
    <property type="entry name" value="Lipase_secreted"/>
</dbReference>
<dbReference type="Proteomes" id="UP000192596">
    <property type="component" value="Unassembled WGS sequence"/>
</dbReference>
<feature type="chain" id="PRO_5013435298" description="LIP-domain-containing protein" evidence="2">
    <location>
        <begin position="23"/>
        <end position="462"/>
    </location>
</feature>
<dbReference type="Pfam" id="PF03583">
    <property type="entry name" value="LIP"/>
    <property type="match status" value="1"/>
</dbReference>
<dbReference type="GO" id="GO:0016042">
    <property type="term" value="P:lipid catabolic process"/>
    <property type="evidence" value="ECO:0007669"/>
    <property type="project" value="UniProtKB-UniRule"/>
</dbReference>
<reference evidence="4" key="1">
    <citation type="submission" date="2017-03" db="EMBL/GenBank/DDBJ databases">
        <title>Genomes of endolithic fungi from Antarctica.</title>
        <authorList>
            <person name="Coleine C."/>
            <person name="Masonjones S."/>
            <person name="Stajich J.E."/>
        </authorList>
    </citation>
    <scope>NUCLEOTIDE SEQUENCE [LARGE SCALE GENOMIC DNA]</scope>
    <source>
        <strain evidence="4">CCFEE 5527</strain>
    </source>
</reference>
<evidence type="ECO:0000313" key="3">
    <source>
        <dbReference type="EMBL" id="OQO09194.1"/>
    </source>
</evidence>
<evidence type="ECO:0008006" key="5">
    <source>
        <dbReference type="Google" id="ProtNLM"/>
    </source>
</evidence>
<name>A0A1V8TD38_9PEZI</name>
<evidence type="ECO:0000256" key="1">
    <source>
        <dbReference type="ARBA" id="ARBA00022801"/>
    </source>
</evidence>
<dbReference type="EMBL" id="NAJO01000011">
    <property type="protein sequence ID" value="OQO09194.1"/>
    <property type="molecule type" value="Genomic_DNA"/>
</dbReference>
<accession>A0A1V8TD38</accession>
<protein>
    <recommendedName>
        <fullName evidence="5">LIP-domain-containing protein</fullName>
    </recommendedName>
</protein>
<dbReference type="PANTHER" id="PTHR34853:SF5">
    <property type="entry name" value="LIP-DOMAIN-CONTAINING PROTEIN-RELATED"/>
    <property type="match status" value="1"/>
</dbReference>
<organism evidence="3 4">
    <name type="scientific">Cryoendolithus antarcticus</name>
    <dbReference type="NCBI Taxonomy" id="1507870"/>
    <lineage>
        <taxon>Eukaryota</taxon>
        <taxon>Fungi</taxon>
        <taxon>Dikarya</taxon>
        <taxon>Ascomycota</taxon>
        <taxon>Pezizomycotina</taxon>
        <taxon>Dothideomycetes</taxon>
        <taxon>Dothideomycetidae</taxon>
        <taxon>Cladosporiales</taxon>
        <taxon>Cladosporiaceae</taxon>
        <taxon>Cryoendolithus</taxon>
    </lineage>
</organism>
<dbReference type="Gene3D" id="3.40.50.1820">
    <property type="entry name" value="alpha/beta hydrolase"/>
    <property type="match status" value="1"/>
</dbReference>
<dbReference type="PIRSF" id="PIRSF029171">
    <property type="entry name" value="Esterase_LipA"/>
    <property type="match status" value="1"/>
</dbReference>
<dbReference type="Gene3D" id="1.10.260.130">
    <property type="match status" value="1"/>
</dbReference>
<dbReference type="InParanoid" id="A0A1V8TD38"/>
<gene>
    <name evidence="3" type="ORF">B0A48_06085</name>
</gene>
<sequence>MANFRSLSVIFATLLSISSVAAQLVVPALDPFYAPPAGFAATAPGTILRTRKVQTSFLGLIPDPVQAWQLLYRTRAVDGSAIADVTTVFKPTNALTDRFVSFQTAYDGAARSGVCDPSYNYQLGSPQIDLISSAEYFLLQSYLQSGYIVSSPDYEGPDATFGAGRLAGWGVLDSMRAVVNFKSTLGLSTSSPKIVGYGYSGGAIATGWAAGLQPTYAKELNINGWAMGGTPANLTGTSLFIDGTLFAGFLPQALAGLDAPSSYAKQLDPVYAQYLTTYGKSVLALAKQICGAENILTFAGQSVQSPAFQTYGPNVETQPALQAVLRQQTMGVNRTETPTAPVYMFHAPQDEIIPYSNATTLFNSWCSYGASVHFTTVAAGGHATTEILGFPGAMAFVQSAFAGTTTPGCSQDTIDNDALSPTALGANLEPELVGLINVLLAAGKGDANIKADPSVLGKKITA</sequence>
<comment type="similarity">
    <text evidence="2">Belongs to the AB hydrolase superfamily. Lipase family.</text>
</comment>
<keyword evidence="4" id="KW-1185">Reference proteome</keyword>
<evidence type="ECO:0000313" key="4">
    <source>
        <dbReference type="Proteomes" id="UP000192596"/>
    </source>
</evidence>
<dbReference type="InterPro" id="IPR029058">
    <property type="entry name" value="AB_hydrolase_fold"/>
</dbReference>
<keyword evidence="2" id="KW-0732">Signal</keyword>
<feature type="signal peptide" evidence="2">
    <location>
        <begin position="1"/>
        <end position="22"/>
    </location>
</feature>
<keyword evidence="1" id="KW-0378">Hydrolase</keyword>
<dbReference type="OrthoDB" id="2373480at2759"/>
<dbReference type="AlphaFoldDB" id="A0A1V8TD38"/>
<proteinExistence type="inferred from homology"/>
<comment type="caution">
    <text evidence="3">The sequence shown here is derived from an EMBL/GenBank/DDBJ whole genome shotgun (WGS) entry which is preliminary data.</text>
</comment>
<dbReference type="SUPFAM" id="SSF53474">
    <property type="entry name" value="alpha/beta-Hydrolases"/>
    <property type="match status" value="1"/>
</dbReference>